<evidence type="ECO:0000256" key="5">
    <source>
        <dbReference type="ARBA" id="ARBA00062658"/>
    </source>
</evidence>
<dbReference type="EMBL" id="HE612862">
    <property type="protein sequence ID" value="CCE63923.1"/>
    <property type="molecule type" value="Genomic_DNA"/>
</dbReference>
<dbReference type="Proteomes" id="UP000005666">
    <property type="component" value="Chromosome 7"/>
</dbReference>
<protein>
    <recommendedName>
        <fullName evidence="8">Inhibitor I9 domain-containing protein</fullName>
    </recommendedName>
</protein>
<dbReference type="GeneID" id="11535918"/>
<dbReference type="AlphaFoldDB" id="G8BVJ5"/>
<name>G8BVJ5_TETPH</name>
<evidence type="ECO:0000256" key="1">
    <source>
        <dbReference type="ARBA" id="ARBA00022690"/>
    </source>
</evidence>
<evidence type="ECO:0000256" key="4">
    <source>
        <dbReference type="ARBA" id="ARBA00054668"/>
    </source>
</evidence>
<dbReference type="PANTHER" id="PTHR28288">
    <property type="entry name" value="PROTEASE B INHIBITOR 2"/>
    <property type="match status" value="1"/>
</dbReference>
<gene>
    <name evidence="6" type="primary">TPHA0G00870</name>
    <name evidence="6" type="ordered locus">TPHA_0G00870</name>
</gene>
<evidence type="ECO:0000313" key="6">
    <source>
        <dbReference type="EMBL" id="CCE63923.1"/>
    </source>
</evidence>
<dbReference type="InterPro" id="IPR052471">
    <property type="entry name" value="PBI_I9"/>
</dbReference>
<comment type="similarity">
    <text evidence="3">Belongs to the protease inhibitor I9 family.</text>
</comment>
<sequence>MTDYKTFIITLKDSVLDLHIEQFKKSVEDLGGKVTHEFKLIKAFTVQIPDLHINKLTSLHNDNIASVEEDSTVHAN</sequence>
<dbReference type="KEGG" id="tpf:TPHA_0G00870"/>
<dbReference type="GO" id="GO:0004867">
    <property type="term" value="F:serine-type endopeptidase inhibitor activity"/>
    <property type="evidence" value="ECO:0007669"/>
    <property type="project" value="UniProtKB-KW"/>
</dbReference>
<proteinExistence type="inferred from homology"/>
<dbReference type="RefSeq" id="XP_003686357.1">
    <property type="nucleotide sequence ID" value="XM_003686309.1"/>
</dbReference>
<dbReference type="eggNOG" id="ENOG502SBW1">
    <property type="taxonomic scope" value="Eukaryota"/>
</dbReference>
<dbReference type="Gene3D" id="3.30.70.80">
    <property type="entry name" value="Peptidase S8 propeptide/proteinase inhibitor I9"/>
    <property type="match status" value="1"/>
</dbReference>
<reference evidence="6 7" key="1">
    <citation type="journal article" date="2011" name="Proc. Natl. Acad. Sci. U.S.A.">
        <title>Evolutionary erosion of yeast sex chromosomes by mating-type switching accidents.</title>
        <authorList>
            <person name="Gordon J.L."/>
            <person name="Armisen D."/>
            <person name="Proux-Wera E."/>
            <person name="Oheigeartaigh S.S."/>
            <person name="Byrne K.P."/>
            <person name="Wolfe K.H."/>
        </authorList>
    </citation>
    <scope>NUCLEOTIDE SEQUENCE [LARGE SCALE GENOMIC DNA]</scope>
    <source>
        <strain evidence="7">ATCC 24235 / CBS 4417 / NBRC 1672 / NRRL Y-8282 / UCD 70-5</strain>
    </source>
</reference>
<dbReference type="OMA" id="HNDNIAS"/>
<keyword evidence="1" id="KW-0646">Protease inhibitor</keyword>
<dbReference type="FunFam" id="3.30.70.80:FF:000005">
    <property type="entry name" value="Proteinase inhibitor I2B"/>
    <property type="match status" value="1"/>
</dbReference>
<accession>G8BVJ5</accession>
<organism evidence="6 7">
    <name type="scientific">Tetrapisispora phaffii (strain ATCC 24235 / CBS 4417 / NBRC 1672 / NRRL Y-8282 / UCD 70-5)</name>
    <name type="common">Yeast</name>
    <name type="synonym">Fabospora phaffii</name>
    <dbReference type="NCBI Taxonomy" id="1071381"/>
    <lineage>
        <taxon>Eukaryota</taxon>
        <taxon>Fungi</taxon>
        <taxon>Dikarya</taxon>
        <taxon>Ascomycota</taxon>
        <taxon>Saccharomycotina</taxon>
        <taxon>Saccharomycetes</taxon>
        <taxon>Saccharomycetales</taxon>
        <taxon>Saccharomycetaceae</taxon>
        <taxon>Tetrapisispora</taxon>
    </lineage>
</organism>
<keyword evidence="7" id="KW-1185">Reference proteome</keyword>
<evidence type="ECO:0000256" key="3">
    <source>
        <dbReference type="ARBA" id="ARBA00038069"/>
    </source>
</evidence>
<keyword evidence="2" id="KW-0722">Serine protease inhibitor</keyword>
<evidence type="ECO:0008006" key="8">
    <source>
        <dbReference type="Google" id="ProtNLM"/>
    </source>
</evidence>
<dbReference type="SUPFAM" id="SSF54897">
    <property type="entry name" value="Protease propeptides/inhibitors"/>
    <property type="match status" value="1"/>
</dbReference>
<dbReference type="HOGENOM" id="CLU_156026_3_0_1"/>
<evidence type="ECO:0000256" key="2">
    <source>
        <dbReference type="ARBA" id="ARBA00022900"/>
    </source>
</evidence>
<evidence type="ECO:0000313" key="7">
    <source>
        <dbReference type="Proteomes" id="UP000005666"/>
    </source>
</evidence>
<comment type="function">
    <text evidence="4">Cytosolic inhibitor of vacuolar proteinase B (yscB), probably regulating protease B activity during limited proteolysis. PBI2 is a component of the LMA1 complex, which is involved in the facilitation of vesicle fusion such as homotypic vacuole and ER-derived COPII vesicle fusion with the Golgi.</text>
</comment>
<dbReference type="OrthoDB" id="5518345at2759"/>
<comment type="subunit">
    <text evidence="5">Part of the heterodimeric LMA1 complex together with the thioredoxin II/TRX2. LMA1 binds to the ATPase SEC18.</text>
</comment>
<dbReference type="InterPro" id="IPR037045">
    <property type="entry name" value="S8pro/Inhibitor_I9_sf"/>
</dbReference>
<dbReference type="GO" id="GO:0042144">
    <property type="term" value="P:vacuole fusion, non-autophagic"/>
    <property type="evidence" value="ECO:0007669"/>
    <property type="project" value="TreeGrafter"/>
</dbReference>
<dbReference type="PANTHER" id="PTHR28288:SF2">
    <property type="entry name" value="PROTEASE B INHIBITOR 2"/>
    <property type="match status" value="1"/>
</dbReference>